<evidence type="ECO:0000313" key="1">
    <source>
        <dbReference type="EMBL" id="KAK8878247.1"/>
    </source>
</evidence>
<protein>
    <submittedName>
        <fullName evidence="1">Uncharacterized protein</fullName>
    </submittedName>
</protein>
<dbReference type="InterPro" id="IPR027267">
    <property type="entry name" value="AH/BAR_dom_sf"/>
</dbReference>
<sequence length="227" mass="25533">MKNAREPAGQVIYNCVEVLGKFQEMLKSDIVLIAEKQRSLGFINESMQDVFTDLTTNMYPKAREVLNLFITSLTQVEYARKTMYSRYRLLAQNSFAATIELATKVKGLLIDRENAYKSYLAAVEKKQRTAQPKPQDEIKFSQATSTFQTLNTQAIQAAGTYANQLNRDLVTTLSSFAHAQMELYAKSVEVWANTIEAIDQAALEEDTDAMAMAFQKSLNTLSTQVPD</sequence>
<comment type="caution">
    <text evidence="1">The sequence shown here is derived from an EMBL/GenBank/DDBJ whole genome shotgun (WGS) entry which is preliminary data.</text>
</comment>
<keyword evidence="2" id="KW-1185">Reference proteome</keyword>
<dbReference type="SUPFAM" id="SSF103657">
    <property type="entry name" value="BAR/IMD domain-like"/>
    <property type="match status" value="1"/>
</dbReference>
<gene>
    <name evidence="1" type="ORF">M9Y10_005012</name>
</gene>
<reference evidence="1 2" key="1">
    <citation type="submission" date="2024-04" db="EMBL/GenBank/DDBJ databases">
        <title>Tritrichomonas musculus Genome.</title>
        <authorList>
            <person name="Alves-Ferreira E."/>
            <person name="Grigg M."/>
            <person name="Lorenzi H."/>
            <person name="Galac M."/>
        </authorList>
    </citation>
    <scope>NUCLEOTIDE SEQUENCE [LARGE SCALE GENOMIC DNA]</scope>
    <source>
        <strain evidence="1 2">EAF2021</strain>
    </source>
</reference>
<name>A0ABR2JK28_9EUKA</name>
<dbReference type="EMBL" id="JAPFFF010000011">
    <property type="protein sequence ID" value="KAK8878247.1"/>
    <property type="molecule type" value="Genomic_DNA"/>
</dbReference>
<evidence type="ECO:0000313" key="2">
    <source>
        <dbReference type="Proteomes" id="UP001470230"/>
    </source>
</evidence>
<proteinExistence type="predicted"/>
<organism evidence="1 2">
    <name type="scientific">Tritrichomonas musculus</name>
    <dbReference type="NCBI Taxonomy" id="1915356"/>
    <lineage>
        <taxon>Eukaryota</taxon>
        <taxon>Metamonada</taxon>
        <taxon>Parabasalia</taxon>
        <taxon>Tritrichomonadida</taxon>
        <taxon>Tritrichomonadidae</taxon>
        <taxon>Tritrichomonas</taxon>
    </lineage>
</organism>
<accession>A0ABR2JK28</accession>
<dbReference type="Proteomes" id="UP001470230">
    <property type="component" value="Unassembled WGS sequence"/>
</dbReference>